<evidence type="ECO:0008006" key="3">
    <source>
        <dbReference type="Google" id="ProtNLM"/>
    </source>
</evidence>
<name>A0ABR3SUS4_9PEZI</name>
<proteinExistence type="predicted"/>
<comment type="caution">
    <text evidence="1">The sequence shown here is derived from an EMBL/GenBank/DDBJ whole genome shotgun (WGS) entry which is preliminary data.</text>
</comment>
<reference evidence="1 2" key="1">
    <citation type="submission" date="2024-02" db="EMBL/GenBank/DDBJ databases">
        <title>De novo assembly and annotation of 12 fungi associated with fruit tree decline syndrome in Ontario, Canada.</title>
        <authorList>
            <person name="Sulman M."/>
            <person name="Ellouze W."/>
            <person name="Ilyukhin E."/>
        </authorList>
    </citation>
    <scope>NUCLEOTIDE SEQUENCE [LARGE SCALE GENOMIC DNA]</scope>
    <source>
        <strain evidence="1 2">M1-105</strain>
    </source>
</reference>
<dbReference type="EMBL" id="JAJVDC020000048">
    <property type="protein sequence ID" value="KAL1630306.1"/>
    <property type="molecule type" value="Genomic_DNA"/>
</dbReference>
<evidence type="ECO:0000313" key="2">
    <source>
        <dbReference type="Proteomes" id="UP001521116"/>
    </source>
</evidence>
<evidence type="ECO:0000313" key="1">
    <source>
        <dbReference type="EMBL" id="KAL1630306.1"/>
    </source>
</evidence>
<sequence>MSGLEVLGAVASASQISFYVCNIVAAVQAIRRELREAPQRIQQRTKHLFFLLSIINSIQTNQLFHTSEVENHLKDIQERIYTLRLTLESNNKPLKDQSLRKVWRALETLRVETQILKSFDALESEKSSLLLFITGAYGAKLHEVYELAVDIKMDPSSRRTTDTLVPKLEAEVTNGNISNDHSGVHQRSQWQGNGVEGDGNEVINGNVFGKTQILDKLVLFYKKLS</sequence>
<accession>A0ABR3SUS4</accession>
<keyword evidence="2" id="KW-1185">Reference proteome</keyword>
<organism evidence="1 2">
    <name type="scientific">Neofusicoccum ribis</name>
    <dbReference type="NCBI Taxonomy" id="45134"/>
    <lineage>
        <taxon>Eukaryota</taxon>
        <taxon>Fungi</taxon>
        <taxon>Dikarya</taxon>
        <taxon>Ascomycota</taxon>
        <taxon>Pezizomycotina</taxon>
        <taxon>Dothideomycetes</taxon>
        <taxon>Dothideomycetes incertae sedis</taxon>
        <taxon>Botryosphaeriales</taxon>
        <taxon>Botryosphaeriaceae</taxon>
        <taxon>Neofusicoccum</taxon>
    </lineage>
</organism>
<protein>
    <recommendedName>
        <fullName evidence="3">NACHT-NTPase and P-loop NTPases N-terminal domain-containing protein</fullName>
    </recommendedName>
</protein>
<dbReference type="Proteomes" id="UP001521116">
    <property type="component" value="Unassembled WGS sequence"/>
</dbReference>
<gene>
    <name evidence="1" type="ORF">SLS56_004978</name>
</gene>